<sequence length="287" mass="32389">MSTDKIAVGLDGVPETLLWPLYGRAAEARRRDGVLRDARAVAVADRVDYPFEERFGRPSAAFALRARCFDKYVEDFLARHPEGTVVSLGEGLETQFWRVDNGTARWLTVDLPETIEVRRKLLPDGQRRRSLACSALDLRWMDEVATENGVCVVAQGLFMYFDRAEVDRLIGACADRFPGATLIFDTMPAWLTGGSWLRTLMMRGNRTRGDGEYRLPEMAWGTRFGELERLRALHPRIAAARDIGFPPGRGLVFGYLNPFLGALPVVREFRPRNFLLTIAPEPDAQRT</sequence>
<dbReference type="PANTHER" id="PTHR43619:SF2">
    <property type="entry name" value="S-ADENOSYL-L-METHIONINE-DEPENDENT METHYLTRANSFERASES SUPERFAMILY PROTEIN"/>
    <property type="match status" value="1"/>
</dbReference>
<keyword evidence="4" id="KW-1185">Reference proteome</keyword>
<protein>
    <submittedName>
        <fullName evidence="3">O-methyltransferase involved in polyketide biosynthesis</fullName>
    </submittedName>
</protein>
<dbReference type="Gene3D" id="3.40.50.150">
    <property type="entry name" value="Vaccinia Virus protein VP39"/>
    <property type="match status" value="1"/>
</dbReference>
<evidence type="ECO:0000256" key="2">
    <source>
        <dbReference type="ARBA" id="ARBA00022679"/>
    </source>
</evidence>
<evidence type="ECO:0000313" key="3">
    <source>
        <dbReference type="EMBL" id="RBO87813.1"/>
    </source>
</evidence>
<reference evidence="3 4" key="1">
    <citation type="submission" date="2018-06" db="EMBL/GenBank/DDBJ databases">
        <title>Genomic Encyclopedia of Type Strains, Phase IV (KMG-IV): sequencing the most valuable type-strain genomes for metagenomic binning, comparative biology and taxonomic classification.</title>
        <authorList>
            <person name="Goeker M."/>
        </authorList>
    </citation>
    <scope>NUCLEOTIDE SEQUENCE [LARGE SCALE GENOMIC DNA]</scope>
    <source>
        <strain evidence="3 4">DSM 44599</strain>
    </source>
</reference>
<dbReference type="GO" id="GO:0008168">
    <property type="term" value="F:methyltransferase activity"/>
    <property type="evidence" value="ECO:0007669"/>
    <property type="project" value="UniProtKB-KW"/>
</dbReference>
<dbReference type="OrthoDB" id="9800233at2"/>
<dbReference type="RefSeq" id="WP_067511431.1">
    <property type="nucleotide sequence ID" value="NZ_QNRE01000010.1"/>
</dbReference>
<gene>
    <name evidence="3" type="ORF">DFR74_11067</name>
</gene>
<keyword evidence="2 3" id="KW-0808">Transferase</keyword>
<dbReference type="STRING" id="1210090.GCA_001613185_04759"/>
<dbReference type="InterPro" id="IPR029063">
    <property type="entry name" value="SAM-dependent_MTases_sf"/>
</dbReference>
<evidence type="ECO:0000256" key="1">
    <source>
        <dbReference type="ARBA" id="ARBA00022603"/>
    </source>
</evidence>
<evidence type="ECO:0000313" key="4">
    <source>
        <dbReference type="Proteomes" id="UP000252586"/>
    </source>
</evidence>
<dbReference type="AlphaFoldDB" id="A0A366DCP4"/>
<accession>A0A366DCP4</accession>
<keyword evidence="1 3" id="KW-0489">Methyltransferase</keyword>
<dbReference type="Proteomes" id="UP000252586">
    <property type="component" value="Unassembled WGS sequence"/>
</dbReference>
<dbReference type="PANTHER" id="PTHR43619">
    <property type="entry name" value="S-ADENOSYL-L-METHIONINE-DEPENDENT METHYLTRANSFERASE YKTD-RELATED"/>
    <property type="match status" value="1"/>
</dbReference>
<organism evidence="3 4">
    <name type="scientific">Nocardia puris</name>
    <dbReference type="NCBI Taxonomy" id="208602"/>
    <lineage>
        <taxon>Bacteria</taxon>
        <taxon>Bacillati</taxon>
        <taxon>Actinomycetota</taxon>
        <taxon>Actinomycetes</taxon>
        <taxon>Mycobacteriales</taxon>
        <taxon>Nocardiaceae</taxon>
        <taxon>Nocardia</taxon>
    </lineage>
</organism>
<proteinExistence type="predicted"/>
<name>A0A366DCP4_9NOCA</name>
<dbReference type="Pfam" id="PF04072">
    <property type="entry name" value="LCM"/>
    <property type="match status" value="1"/>
</dbReference>
<dbReference type="SUPFAM" id="SSF53335">
    <property type="entry name" value="S-adenosyl-L-methionine-dependent methyltransferases"/>
    <property type="match status" value="1"/>
</dbReference>
<comment type="caution">
    <text evidence="3">The sequence shown here is derived from an EMBL/GenBank/DDBJ whole genome shotgun (WGS) entry which is preliminary data.</text>
</comment>
<dbReference type="GO" id="GO:0032259">
    <property type="term" value="P:methylation"/>
    <property type="evidence" value="ECO:0007669"/>
    <property type="project" value="UniProtKB-KW"/>
</dbReference>
<dbReference type="EMBL" id="QNRE01000010">
    <property type="protein sequence ID" value="RBO87813.1"/>
    <property type="molecule type" value="Genomic_DNA"/>
</dbReference>
<dbReference type="InterPro" id="IPR007213">
    <property type="entry name" value="Ppm1/Ppm2/Tcmp"/>
</dbReference>